<dbReference type="InterPro" id="IPR003105">
    <property type="entry name" value="SRA_YDG"/>
</dbReference>
<evidence type="ECO:0000259" key="5">
    <source>
        <dbReference type="PROSITE" id="PS51015"/>
    </source>
</evidence>
<protein>
    <submittedName>
        <fullName evidence="7">Histone-lysine N-methyltransferase, H3 lysine-9 specific SUVH5-like</fullName>
    </submittedName>
</protein>
<reference evidence="7" key="2">
    <citation type="submission" date="2025-08" db="UniProtKB">
        <authorList>
            <consortium name="RefSeq"/>
        </authorList>
    </citation>
    <scope>IDENTIFICATION</scope>
    <source>
        <tissue evidence="7">Leaf</tissue>
    </source>
</reference>
<evidence type="ECO:0000256" key="2">
    <source>
        <dbReference type="ARBA" id="ARBA00023242"/>
    </source>
</evidence>
<dbReference type="RefSeq" id="XP_021841123.2">
    <property type="nucleotide sequence ID" value="XM_021985431.2"/>
</dbReference>
<evidence type="ECO:0000313" key="6">
    <source>
        <dbReference type="Proteomes" id="UP000813463"/>
    </source>
</evidence>
<evidence type="ECO:0000313" key="7">
    <source>
        <dbReference type="RefSeq" id="XP_021841123.2"/>
    </source>
</evidence>
<dbReference type="GO" id="GO:0005634">
    <property type="term" value="C:nucleus"/>
    <property type="evidence" value="ECO:0007669"/>
    <property type="project" value="UniProtKB-SubCell"/>
</dbReference>
<dbReference type="Gene3D" id="2.30.280.10">
    <property type="entry name" value="SRA-YDG"/>
    <property type="match status" value="2"/>
</dbReference>
<dbReference type="Proteomes" id="UP000813463">
    <property type="component" value="Chromosome 6"/>
</dbReference>
<evidence type="ECO:0000256" key="3">
    <source>
        <dbReference type="PROSITE-ProRule" id="PRU00358"/>
    </source>
</evidence>
<keyword evidence="2 3" id="KW-0539">Nucleus</keyword>
<accession>A0A9R0I1X2</accession>
<dbReference type="InterPro" id="IPR051357">
    <property type="entry name" value="H3K9_HMTase_SUVAR3-9"/>
</dbReference>
<dbReference type="PANTHER" id="PTHR45660:SF46">
    <property type="entry name" value="HISTONE-LYSINE N-METHYLTRANSFERASE, H3 LYSINE-9 SPECIFIC SUVH6"/>
    <property type="match status" value="1"/>
</dbReference>
<name>A0A9R0I1X2_SPIOL</name>
<dbReference type="InterPro" id="IPR036987">
    <property type="entry name" value="SRA-YDG_sf"/>
</dbReference>
<reference evidence="6" key="1">
    <citation type="journal article" date="2021" name="Nat. Commun.">
        <title>Genomic analyses provide insights into spinach domestication and the genetic basis of agronomic traits.</title>
        <authorList>
            <person name="Cai X."/>
            <person name="Sun X."/>
            <person name="Xu C."/>
            <person name="Sun H."/>
            <person name="Wang X."/>
            <person name="Ge C."/>
            <person name="Zhang Z."/>
            <person name="Wang Q."/>
            <person name="Fei Z."/>
            <person name="Jiao C."/>
            <person name="Wang Q."/>
        </authorList>
    </citation>
    <scope>NUCLEOTIDE SEQUENCE [LARGE SCALE GENOMIC DNA]</scope>
    <source>
        <strain evidence="6">cv. Varoflay</strain>
    </source>
</reference>
<dbReference type="KEGG" id="soe:110781204"/>
<dbReference type="AlphaFoldDB" id="A0A9R0I1X2"/>
<gene>
    <name evidence="7" type="primary">LOC110781204</name>
</gene>
<keyword evidence="6" id="KW-1185">Reference proteome</keyword>
<proteinExistence type="predicted"/>
<sequence>MQSNQQCIQPPQWSDPLLKSRRFKVQNLANGGVKSLLPEANPALLKESRKPHLLQWTKKGENLKIKEENADHSKPRRNFASDEKSKEPIFSKMENRDGNSKMKGSAHGSEGTSKKPQISGKEDGGERSRVSKSLDIFRRKCIECICCNFCNVLGRIPGVEVGDRFEYRVELNINIVGLHGRIQHGIDYTEHVSGTDSWTVATCVVSNEGYEDQIIDCELITYAGEGGKEKVRELKLQAKLMEWRREPVTYFYDGLYKVVSYEEKTGPSKNVVFDFKLNRCPGQPVVPWELLKKG</sequence>
<dbReference type="GO" id="GO:0042054">
    <property type="term" value="F:histone methyltransferase activity"/>
    <property type="evidence" value="ECO:0007669"/>
    <property type="project" value="TreeGrafter"/>
</dbReference>
<organism evidence="6 7">
    <name type="scientific">Spinacia oleracea</name>
    <name type="common">Spinach</name>
    <dbReference type="NCBI Taxonomy" id="3562"/>
    <lineage>
        <taxon>Eukaryota</taxon>
        <taxon>Viridiplantae</taxon>
        <taxon>Streptophyta</taxon>
        <taxon>Embryophyta</taxon>
        <taxon>Tracheophyta</taxon>
        <taxon>Spermatophyta</taxon>
        <taxon>Magnoliopsida</taxon>
        <taxon>eudicotyledons</taxon>
        <taxon>Gunneridae</taxon>
        <taxon>Pentapetalae</taxon>
        <taxon>Caryophyllales</taxon>
        <taxon>Chenopodiaceae</taxon>
        <taxon>Chenopodioideae</taxon>
        <taxon>Anserineae</taxon>
        <taxon>Spinacia</taxon>
    </lineage>
</organism>
<dbReference type="InterPro" id="IPR015947">
    <property type="entry name" value="PUA-like_sf"/>
</dbReference>
<feature type="compositionally biased region" description="Basic and acidic residues" evidence="4">
    <location>
        <begin position="58"/>
        <end position="100"/>
    </location>
</feature>
<comment type="subcellular location">
    <subcellularLocation>
        <location evidence="1">Chromosome</location>
    </subcellularLocation>
    <subcellularLocation>
        <location evidence="3">Nucleus</location>
    </subcellularLocation>
</comment>
<dbReference type="PROSITE" id="PS51015">
    <property type="entry name" value="YDG"/>
    <property type="match status" value="1"/>
</dbReference>
<dbReference type="SMART" id="SM00466">
    <property type="entry name" value="SRA"/>
    <property type="match status" value="1"/>
</dbReference>
<dbReference type="GeneID" id="110781204"/>
<evidence type="ECO:0000256" key="4">
    <source>
        <dbReference type="SAM" id="MobiDB-lite"/>
    </source>
</evidence>
<dbReference type="Pfam" id="PF02182">
    <property type="entry name" value="SAD_SRA"/>
    <property type="match status" value="2"/>
</dbReference>
<dbReference type="PANTHER" id="PTHR45660">
    <property type="entry name" value="HISTONE-LYSINE N-METHYLTRANSFERASE SETMAR"/>
    <property type="match status" value="1"/>
</dbReference>
<feature type="region of interest" description="Disordered" evidence="4">
    <location>
        <begin position="42"/>
        <end position="129"/>
    </location>
</feature>
<dbReference type="GO" id="GO:0003690">
    <property type="term" value="F:double-stranded DNA binding"/>
    <property type="evidence" value="ECO:0007669"/>
    <property type="project" value="TreeGrafter"/>
</dbReference>
<dbReference type="GO" id="GO:0005694">
    <property type="term" value="C:chromosome"/>
    <property type="evidence" value="ECO:0007669"/>
    <property type="project" value="UniProtKB-SubCell"/>
</dbReference>
<feature type="domain" description="YDG" evidence="5">
    <location>
        <begin position="154"/>
        <end position="294"/>
    </location>
</feature>
<feature type="compositionally biased region" description="Basic and acidic residues" evidence="4">
    <location>
        <begin position="120"/>
        <end position="129"/>
    </location>
</feature>
<evidence type="ECO:0000256" key="1">
    <source>
        <dbReference type="ARBA" id="ARBA00004286"/>
    </source>
</evidence>
<dbReference type="SUPFAM" id="SSF88697">
    <property type="entry name" value="PUA domain-like"/>
    <property type="match status" value="1"/>
</dbReference>